<dbReference type="Pfam" id="PF16300">
    <property type="entry name" value="WD40_4"/>
    <property type="match status" value="2"/>
</dbReference>
<dbReference type="InterPro" id="IPR015943">
    <property type="entry name" value="WD40/YVTN_repeat-like_dom_sf"/>
</dbReference>
<dbReference type="InterPro" id="IPR015048">
    <property type="entry name" value="DUF1899"/>
</dbReference>
<feature type="repeat" description="WD" evidence="3">
    <location>
        <begin position="401"/>
        <end position="435"/>
    </location>
</feature>
<dbReference type="PROSITE" id="PS50294">
    <property type="entry name" value="WD_REPEATS_REGION"/>
    <property type="match status" value="1"/>
</dbReference>
<feature type="compositionally biased region" description="Low complexity" evidence="5">
    <location>
        <begin position="311"/>
        <end position="327"/>
    </location>
</feature>
<dbReference type="InterPro" id="IPR001680">
    <property type="entry name" value="WD40_rpt"/>
</dbReference>
<dbReference type="Proteomes" id="UP001165060">
    <property type="component" value="Unassembled WGS sequence"/>
</dbReference>
<dbReference type="SMART" id="SM00320">
    <property type="entry name" value="WD40"/>
    <property type="match status" value="5"/>
</dbReference>
<dbReference type="Pfam" id="PF08953">
    <property type="entry name" value="DUF1899"/>
    <property type="match status" value="1"/>
</dbReference>
<keyword evidence="1 3" id="KW-0853">WD repeat</keyword>
<evidence type="ECO:0000256" key="1">
    <source>
        <dbReference type="ARBA" id="ARBA00022574"/>
    </source>
</evidence>
<feature type="domain" description="DUF1899" evidence="6">
    <location>
        <begin position="326"/>
        <end position="391"/>
    </location>
</feature>
<feature type="compositionally biased region" description="Low complexity" evidence="5">
    <location>
        <begin position="264"/>
        <end position="276"/>
    </location>
</feature>
<comment type="caution">
    <text evidence="7">The sequence shown here is derived from an EMBL/GenBank/DDBJ whole genome shotgun (WGS) entry which is preliminary data.</text>
</comment>
<dbReference type="SUPFAM" id="SSF50978">
    <property type="entry name" value="WD40 repeat-like"/>
    <property type="match status" value="2"/>
</dbReference>
<dbReference type="PANTHER" id="PTHR10856">
    <property type="entry name" value="CORONIN"/>
    <property type="match status" value="1"/>
</dbReference>
<dbReference type="PROSITE" id="PS50082">
    <property type="entry name" value="WD_REPEATS_2"/>
    <property type="match status" value="3"/>
</dbReference>
<organism evidence="7 8">
    <name type="scientific">Tetraparma gracilis</name>
    <dbReference type="NCBI Taxonomy" id="2962635"/>
    <lineage>
        <taxon>Eukaryota</taxon>
        <taxon>Sar</taxon>
        <taxon>Stramenopiles</taxon>
        <taxon>Ochrophyta</taxon>
        <taxon>Bolidophyceae</taxon>
        <taxon>Parmales</taxon>
        <taxon>Triparmaceae</taxon>
        <taxon>Tetraparma</taxon>
    </lineage>
</organism>
<feature type="compositionally biased region" description="Polar residues" evidence="5">
    <location>
        <begin position="282"/>
        <end position="294"/>
    </location>
</feature>
<feature type="compositionally biased region" description="Polar residues" evidence="5">
    <location>
        <begin position="782"/>
        <end position="793"/>
    </location>
</feature>
<evidence type="ECO:0000313" key="7">
    <source>
        <dbReference type="EMBL" id="GMI30643.1"/>
    </source>
</evidence>
<evidence type="ECO:0000256" key="2">
    <source>
        <dbReference type="ARBA" id="ARBA00022737"/>
    </source>
</evidence>
<evidence type="ECO:0000256" key="4">
    <source>
        <dbReference type="RuleBase" id="RU280818"/>
    </source>
</evidence>
<dbReference type="Pfam" id="PF00400">
    <property type="entry name" value="WD40"/>
    <property type="match status" value="4"/>
</dbReference>
<sequence>MLHHPSAANVVAVRGGNVVSLLDTTKDAVSLSDADTHADAVTSMDWSVNGSALFTCCKDKSVKIYDPRDPTKNPLQIAKAHSGMKAMTVKALTSHQNTNTDMFLTCGQTQMRDREIALWDLRNLDLPAQRERLDTSNGMLMPLFDPDTNLLFLCGKGDMNVRMYELEGSKLFPINNVALGGEAARSVALMPKRSCDLMGCEVDKLLKLTDHSITPISFKVPRRDKSVFATELYPDSKTYEAAMSGEDYFAGKDAIPKTDKVRPAPKTAAASTSSPGARRKSSASLDLSTLSPRTSIDGAPPSAEQLDTANRQSRSSTSSSRASSSRFSNGASKFRHVFGKANTKAKTYFNLTPNLSTMDTSMLCANEKFFAMPWKKGAGKELYVSPLSNYGKVEPNCNLLITGHTKAVCSLAFSPFDSNLLATGSDDCNINLFQLGDDGSIAGGPDTLSGHRNSVRTLDWNPCCENVIMSSGTDLAVKLWDVGAQAEIYDVGGHHEEAINNCCWDYYGRQVATASRDKMVRLIDPKSNTVVHQGKAHSGARGPRVCWCRPGGKDGRDALLTVGNGISGDRQLCLWDPRNMAKAYCTKTIDNGNGVIFPMFDESTGMAYLCGRGDRNIKYFEIAELSETSMDAIPCHEFVFEGDPTSGIAMLPPSTLDVKSVEVFKVLRLAGSEVVPATFTLPRNNELKAYFQDDIYGGYRSTAEEAVDAGEWKEGGEYEDKVKYLDLRPEGMPLLSDRVEVRTNRAKTQVFKAEIDAKEKEDAQKNDMFKKMQAMAVTHEQWNPNASMGSQGKVTPKKAGVDATPIYDSDSDNDWSD</sequence>
<feature type="region of interest" description="Disordered" evidence="5">
    <location>
        <begin position="256"/>
        <end position="327"/>
    </location>
</feature>
<gene>
    <name evidence="7" type="ORF">TeGR_g658</name>
</gene>
<reference evidence="7 8" key="1">
    <citation type="journal article" date="2023" name="Commun. Biol.">
        <title>Genome analysis of Parmales, the sister group of diatoms, reveals the evolutionary specialization of diatoms from phago-mixotrophs to photoautotrophs.</title>
        <authorList>
            <person name="Ban H."/>
            <person name="Sato S."/>
            <person name="Yoshikawa S."/>
            <person name="Yamada K."/>
            <person name="Nakamura Y."/>
            <person name="Ichinomiya M."/>
            <person name="Sato N."/>
            <person name="Blanc-Mathieu R."/>
            <person name="Endo H."/>
            <person name="Kuwata A."/>
            <person name="Ogata H."/>
        </authorList>
    </citation>
    <scope>NUCLEOTIDE SEQUENCE [LARGE SCALE GENOMIC DNA]</scope>
</reference>
<evidence type="ECO:0000313" key="8">
    <source>
        <dbReference type="Proteomes" id="UP001165060"/>
    </source>
</evidence>
<proteinExistence type="inferred from homology"/>
<protein>
    <recommendedName>
        <fullName evidence="4">Coronin</fullName>
    </recommendedName>
</protein>
<dbReference type="Gene3D" id="2.130.10.10">
    <property type="entry name" value="YVTN repeat-like/Quinoprotein amine dehydrogenase"/>
    <property type="match status" value="2"/>
</dbReference>
<name>A0ABQ6MRI0_9STRA</name>
<keyword evidence="8" id="KW-1185">Reference proteome</keyword>
<keyword evidence="2 4" id="KW-0677">Repeat</keyword>
<accession>A0ABQ6MRI0</accession>
<dbReference type="PROSITE" id="PS00678">
    <property type="entry name" value="WD_REPEATS_1"/>
    <property type="match status" value="1"/>
</dbReference>
<feature type="repeat" description="WD" evidence="3">
    <location>
        <begin position="34"/>
        <end position="66"/>
    </location>
</feature>
<comment type="similarity">
    <text evidence="4">Belongs to the WD repeat coronin family.</text>
</comment>
<dbReference type="EMBL" id="BRYB01000471">
    <property type="protein sequence ID" value="GMI30643.1"/>
    <property type="molecule type" value="Genomic_DNA"/>
</dbReference>
<feature type="repeat" description="WD" evidence="3">
    <location>
        <begin position="448"/>
        <end position="490"/>
    </location>
</feature>
<evidence type="ECO:0000256" key="5">
    <source>
        <dbReference type="SAM" id="MobiDB-lite"/>
    </source>
</evidence>
<evidence type="ECO:0000256" key="3">
    <source>
        <dbReference type="PROSITE-ProRule" id="PRU00221"/>
    </source>
</evidence>
<evidence type="ECO:0000259" key="6">
    <source>
        <dbReference type="SMART" id="SM01166"/>
    </source>
</evidence>
<dbReference type="SMART" id="SM01167">
    <property type="entry name" value="DUF1900"/>
    <property type="match status" value="2"/>
</dbReference>
<dbReference type="SMART" id="SM01166">
    <property type="entry name" value="DUF1899"/>
    <property type="match status" value="1"/>
</dbReference>
<feature type="region of interest" description="Disordered" evidence="5">
    <location>
        <begin position="782"/>
        <end position="817"/>
    </location>
</feature>
<dbReference type="InterPro" id="IPR036322">
    <property type="entry name" value="WD40_repeat_dom_sf"/>
</dbReference>
<dbReference type="InterPro" id="IPR015505">
    <property type="entry name" value="Coronin"/>
</dbReference>
<dbReference type="InterPro" id="IPR019775">
    <property type="entry name" value="WD40_repeat_CS"/>
</dbReference>